<name>A0AAN9AME7_9CAEN</name>
<evidence type="ECO:0000256" key="1">
    <source>
        <dbReference type="SAM" id="MobiDB-lite"/>
    </source>
</evidence>
<accession>A0AAN9AME7</accession>
<keyword evidence="3" id="KW-1185">Reference proteome</keyword>
<dbReference type="EMBL" id="JBAMIC010001028">
    <property type="protein sequence ID" value="KAK7089618.1"/>
    <property type="molecule type" value="Genomic_DNA"/>
</dbReference>
<dbReference type="AlphaFoldDB" id="A0AAN9AME7"/>
<feature type="compositionally biased region" description="Polar residues" evidence="1">
    <location>
        <begin position="214"/>
        <end position="224"/>
    </location>
</feature>
<protein>
    <submittedName>
        <fullName evidence="2">Uncharacterized protein</fullName>
    </submittedName>
</protein>
<gene>
    <name evidence="2" type="ORF">V1264_024914</name>
</gene>
<proteinExistence type="predicted"/>
<feature type="compositionally biased region" description="Polar residues" evidence="1">
    <location>
        <begin position="164"/>
        <end position="174"/>
    </location>
</feature>
<reference evidence="2 3" key="1">
    <citation type="submission" date="2024-02" db="EMBL/GenBank/DDBJ databases">
        <title>Chromosome-scale genome assembly of the rough periwinkle Littorina saxatilis.</title>
        <authorList>
            <person name="De Jode A."/>
            <person name="Faria R."/>
            <person name="Formenti G."/>
            <person name="Sims Y."/>
            <person name="Smith T.P."/>
            <person name="Tracey A."/>
            <person name="Wood J.M.D."/>
            <person name="Zagrodzka Z.B."/>
            <person name="Johannesson K."/>
            <person name="Butlin R.K."/>
            <person name="Leder E.H."/>
        </authorList>
    </citation>
    <scope>NUCLEOTIDE SEQUENCE [LARGE SCALE GENOMIC DNA]</scope>
    <source>
        <strain evidence="2">Snail1</strain>
        <tissue evidence="2">Muscle</tissue>
    </source>
</reference>
<evidence type="ECO:0000313" key="2">
    <source>
        <dbReference type="EMBL" id="KAK7089618.1"/>
    </source>
</evidence>
<sequence length="254" mass="28463">MASCEDLRNAVEYVRHDRKSKRLNQPADLKKKELQMSSFSNEELQSMVRSMGTSLKGIHAGTVPCERHDLYYKSDITRRSLDATMMAHVLSEEQNDSVMDQLLALFPVVGMQDMDYILRVLFPVTLKQIKNQIDFPKQDDYEEDSDYKVSQSDMDCSESEGDSDQCQGGLQTKVSQRDMDCSESEGDSDQCQGGLQTKVSQRDMDCSESEGDSDQCQGGLQTKVSQRDMDCSESEGDGDQCQGGLQTKGIKHCV</sequence>
<organism evidence="2 3">
    <name type="scientific">Littorina saxatilis</name>
    <dbReference type="NCBI Taxonomy" id="31220"/>
    <lineage>
        <taxon>Eukaryota</taxon>
        <taxon>Metazoa</taxon>
        <taxon>Spiralia</taxon>
        <taxon>Lophotrochozoa</taxon>
        <taxon>Mollusca</taxon>
        <taxon>Gastropoda</taxon>
        <taxon>Caenogastropoda</taxon>
        <taxon>Littorinimorpha</taxon>
        <taxon>Littorinoidea</taxon>
        <taxon>Littorinidae</taxon>
        <taxon>Littorina</taxon>
    </lineage>
</organism>
<feature type="compositionally biased region" description="Polar residues" evidence="1">
    <location>
        <begin position="189"/>
        <end position="199"/>
    </location>
</feature>
<feature type="region of interest" description="Disordered" evidence="1">
    <location>
        <begin position="137"/>
        <end position="254"/>
    </location>
</feature>
<comment type="caution">
    <text evidence="2">The sequence shown here is derived from an EMBL/GenBank/DDBJ whole genome shotgun (WGS) entry which is preliminary data.</text>
</comment>
<evidence type="ECO:0000313" key="3">
    <source>
        <dbReference type="Proteomes" id="UP001374579"/>
    </source>
</evidence>
<dbReference type="Proteomes" id="UP001374579">
    <property type="component" value="Unassembled WGS sequence"/>
</dbReference>